<dbReference type="PANTHER" id="PTHR45947:SF15">
    <property type="entry name" value="TEICHURONIC ACID BIOSYNTHESIS GLYCOSYLTRANSFERASE TUAC-RELATED"/>
    <property type="match status" value="1"/>
</dbReference>
<gene>
    <name evidence="4" type="ORF">ADN01_11685</name>
    <name evidence="3" type="ORF">LSAC_03507</name>
</gene>
<dbReference type="Pfam" id="PF13439">
    <property type="entry name" value="Glyco_transf_4"/>
    <property type="match status" value="1"/>
</dbReference>
<proteinExistence type="predicted"/>
<sequence>MRILTLIHEYPPVGGGGGRVAEDLCTGLAKRGHEVRVLTASWGDLPEHREVLGVHVHRLKSLRRESFRADLRAMVGYVWASFWEGLRTIRTWKPDVIHVHFAVPAGASAWALSVLTGTPYLLTAHLGDVPGGTPEKTGKWFRWVLPFSRLIWRRARRVVAVSEFTRGLALKHYPVPVAVIPNGVDLEELDPGDLEINDPPRIVFAGRFMEQKNPLGLVRILSQITDLPWKCALIGDGPLRAEVEAEIARLGLGERITLPGWLTPRQVLGWFGRSDVLLLPSFSEGLPVVGVQGMAMGLALALSRAGGNVELVQEGVNGFCHDPRDEAGFAEKLRALIRDPQHLLEVRKASRESARRFDLESVVESYAKILEDVRQPA</sequence>
<dbReference type="InterPro" id="IPR001296">
    <property type="entry name" value="Glyco_trans_1"/>
</dbReference>
<dbReference type="CDD" id="cd03801">
    <property type="entry name" value="GT4_PimA-like"/>
    <property type="match status" value="1"/>
</dbReference>
<dbReference type="OrthoDB" id="9802525at2"/>
<dbReference type="EMBL" id="DF967975">
    <property type="protein sequence ID" value="GAP19597.1"/>
    <property type="molecule type" value="Genomic_DNA"/>
</dbReference>
<dbReference type="Proteomes" id="UP000050501">
    <property type="component" value="Unassembled WGS sequence"/>
</dbReference>
<dbReference type="AlphaFoldDB" id="A0A0M8JQ95"/>
<evidence type="ECO:0000313" key="3">
    <source>
        <dbReference type="EMBL" id="GAP19597.1"/>
    </source>
</evidence>
<organism evidence="3">
    <name type="scientific">Levilinea saccharolytica</name>
    <dbReference type="NCBI Taxonomy" id="229921"/>
    <lineage>
        <taxon>Bacteria</taxon>
        <taxon>Bacillati</taxon>
        <taxon>Chloroflexota</taxon>
        <taxon>Anaerolineae</taxon>
        <taxon>Anaerolineales</taxon>
        <taxon>Anaerolineaceae</taxon>
        <taxon>Levilinea</taxon>
    </lineage>
</organism>
<dbReference type="InterPro" id="IPR050194">
    <property type="entry name" value="Glycosyltransferase_grp1"/>
</dbReference>
<dbReference type="GO" id="GO:0016757">
    <property type="term" value="F:glycosyltransferase activity"/>
    <property type="evidence" value="ECO:0007669"/>
    <property type="project" value="InterPro"/>
</dbReference>
<dbReference type="PANTHER" id="PTHR45947">
    <property type="entry name" value="SULFOQUINOVOSYL TRANSFERASE SQD2"/>
    <property type="match status" value="1"/>
</dbReference>
<dbReference type="Pfam" id="PF00534">
    <property type="entry name" value="Glycos_transf_1"/>
    <property type="match status" value="1"/>
</dbReference>
<reference evidence="3" key="1">
    <citation type="journal article" date="2015" name="Genome Announc.">
        <title>Draft Genome Sequences of Anaerolinea thermolimosa IMO-1, Bellilinea caldifistulae GOMI-1, Leptolinea tardivitalis YMTK-2, Levilinea saccharolytica KIBI-1, Longilinea arvoryzae KOME-1, Previously Described as Members of the Class Anaerolineae (Chloroflexi).</title>
        <authorList>
            <person name="Matsuura N."/>
            <person name="Tourlousse M.D."/>
            <person name="Ohashi A."/>
            <person name="Hugenholtz P."/>
            <person name="Sekiguchi Y."/>
        </authorList>
    </citation>
    <scope>NUCLEOTIDE SEQUENCE</scope>
    <source>
        <strain evidence="3">KIBI-1</strain>
    </source>
</reference>
<evidence type="ECO:0000313" key="4">
    <source>
        <dbReference type="EMBL" id="KPL80774.1"/>
    </source>
</evidence>
<protein>
    <submittedName>
        <fullName evidence="3">Glycosyltransferase</fullName>
    </submittedName>
</protein>
<dbReference type="STRING" id="229921.ADN01_11685"/>
<dbReference type="Gene3D" id="3.40.50.2000">
    <property type="entry name" value="Glycogen Phosphorylase B"/>
    <property type="match status" value="2"/>
</dbReference>
<accession>A0A0M8JQ95</accession>
<dbReference type="EMBL" id="LGCM01000039">
    <property type="protein sequence ID" value="KPL80774.1"/>
    <property type="molecule type" value="Genomic_DNA"/>
</dbReference>
<keyword evidence="3" id="KW-0808">Transferase</keyword>
<keyword evidence="5" id="KW-1185">Reference proteome</keyword>
<name>A0A0M8JQ95_9CHLR</name>
<evidence type="ECO:0000259" key="2">
    <source>
        <dbReference type="Pfam" id="PF13439"/>
    </source>
</evidence>
<dbReference type="SUPFAM" id="SSF53756">
    <property type="entry name" value="UDP-Glycosyltransferase/glycogen phosphorylase"/>
    <property type="match status" value="1"/>
</dbReference>
<evidence type="ECO:0000259" key="1">
    <source>
        <dbReference type="Pfam" id="PF00534"/>
    </source>
</evidence>
<dbReference type="InterPro" id="IPR028098">
    <property type="entry name" value="Glyco_trans_4-like_N"/>
</dbReference>
<reference evidence="4 5" key="2">
    <citation type="submission" date="2015-07" db="EMBL/GenBank/DDBJ databases">
        <title>Genome sequence of Levilinea saccharolytica DSM 16555.</title>
        <authorList>
            <person name="Hemp J."/>
            <person name="Ward L.M."/>
            <person name="Pace L.A."/>
            <person name="Fischer W.W."/>
        </authorList>
    </citation>
    <scope>NUCLEOTIDE SEQUENCE [LARGE SCALE GENOMIC DNA]</scope>
    <source>
        <strain evidence="4 5">KIBI-1</strain>
    </source>
</reference>
<feature type="domain" description="Glycosyltransferase subfamily 4-like N-terminal" evidence="2">
    <location>
        <begin position="15"/>
        <end position="188"/>
    </location>
</feature>
<evidence type="ECO:0000313" key="5">
    <source>
        <dbReference type="Proteomes" id="UP000050501"/>
    </source>
</evidence>
<dbReference type="RefSeq" id="WP_062419866.1">
    <property type="nucleotide sequence ID" value="NZ_BBXZ01000183.1"/>
</dbReference>
<feature type="domain" description="Glycosyl transferase family 1" evidence="1">
    <location>
        <begin position="195"/>
        <end position="352"/>
    </location>
</feature>